<dbReference type="FunFam" id="1.10.10.10:FF:000079">
    <property type="entry name" value="GntR family transcriptional regulator"/>
    <property type="match status" value="1"/>
</dbReference>
<sequence>MTSNTINSNSVDPNKNIALYQQVKDALLKFIHTQVWRPNTLIPTEQELMDTFKVSRTTIRQAINMLVQEGLLEKRQGKGTIVLPLKLVGNLGRLRGFAEEVMERGLVPNSQLIRAEFTTILNFEKSMLQVPENEKVLLIERIRFANDTPIALERSCWPEKIGQILMKYDLNSARYYEILESNNIFLKQANEKISAINATLHEADLLGIRGGEALLEMTRLSFGIDGHPMEYTRTKFRSDQYSYDIELTR</sequence>
<dbReference type="Pfam" id="PF00392">
    <property type="entry name" value="GntR"/>
    <property type="match status" value="1"/>
</dbReference>
<dbReference type="PROSITE" id="PS50949">
    <property type="entry name" value="HTH_GNTR"/>
    <property type="match status" value="1"/>
</dbReference>
<dbReference type="PANTHER" id="PTHR44846:SF1">
    <property type="entry name" value="MANNOSYL-D-GLYCERATE TRANSPORT_METABOLISM SYSTEM REPRESSOR MNGR-RELATED"/>
    <property type="match status" value="1"/>
</dbReference>
<dbReference type="GO" id="GO:0003677">
    <property type="term" value="F:DNA binding"/>
    <property type="evidence" value="ECO:0007669"/>
    <property type="project" value="UniProtKB-KW"/>
</dbReference>
<dbReference type="CDD" id="cd07377">
    <property type="entry name" value="WHTH_GntR"/>
    <property type="match status" value="1"/>
</dbReference>
<dbReference type="Gene3D" id="3.40.1410.10">
    <property type="entry name" value="Chorismate lyase-like"/>
    <property type="match status" value="1"/>
</dbReference>
<dbReference type="EMBL" id="NMQW01000018">
    <property type="protein sequence ID" value="OXM85756.1"/>
    <property type="molecule type" value="Genomic_DNA"/>
</dbReference>
<feature type="domain" description="HTH gntR-type" evidence="4">
    <location>
        <begin position="17"/>
        <end position="85"/>
    </location>
</feature>
<dbReference type="AlphaFoldDB" id="A0A229UQK4"/>
<dbReference type="PANTHER" id="PTHR44846">
    <property type="entry name" value="MANNOSYL-D-GLYCERATE TRANSPORT/METABOLISM SYSTEM REPRESSOR MNGR-RELATED"/>
    <property type="match status" value="1"/>
</dbReference>
<organism evidence="5 6">
    <name type="scientific">Paenibacillus rigui</name>
    <dbReference type="NCBI Taxonomy" id="554312"/>
    <lineage>
        <taxon>Bacteria</taxon>
        <taxon>Bacillati</taxon>
        <taxon>Bacillota</taxon>
        <taxon>Bacilli</taxon>
        <taxon>Bacillales</taxon>
        <taxon>Paenibacillaceae</taxon>
        <taxon>Paenibacillus</taxon>
    </lineage>
</organism>
<gene>
    <name evidence="5" type="ORF">CF651_13720</name>
</gene>
<dbReference type="PRINTS" id="PR00035">
    <property type="entry name" value="HTHGNTR"/>
</dbReference>
<dbReference type="InterPro" id="IPR036388">
    <property type="entry name" value="WH-like_DNA-bd_sf"/>
</dbReference>
<dbReference type="InterPro" id="IPR011663">
    <property type="entry name" value="UTRA"/>
</dbReference>
<evidence type="ECO:0000256" key="2">
    <source>
        <dbReference type="ARBA" id="ARBA00023125"/>
    </source>
</evidence>
<dbReference type="RefSeq" id="WP_094015433.1">
    <property type="nucleotide sequence ID" value="NZ_NMQW01000018.1"/>
</dbReference>
<dbReference type="Proteomes" id="UP000215509">
    <property type="component" value="Unassembled WGS sequence"/>
</dbReference>
<proteinExistence type="predicted"/>
<accession>A0A229UQK4</accession>
<dbReference type="InterPro" id="IPR000524">
    <property type="entry name" value="Tscrpt_reg_HTH_GntR"/>
</dbReference>
<dbReference type="OrthoDB" id="457376at2"/>
<evidence type="ECO:0000259" key="4">
    <source>
        <dbReference type="PROSITE" id="PS50949"/>
    </source>
</evidence>
<evidence type="ECO:0000256" key="1">
    <source>
        <dbReference type="ARBA" id="ARBA00023015"/>
    </source>
</evidence>
<dbReference type="GO" id="GO:0045892">
    <property type="term" value="P:negative regulation of DNA-templated transcription"/>
    <property type="evidence" value="ECO:0007669"/>
    <property type="project" value="TreeGrafter"/>
</dbReference>
<protein>
    <submittedName>
        <fullName evidence="5">GntR family transcriptional regulator</fullName>
    </submittedName>
</protein>
<name>A0A229UQK4_9BACL</name>
<dbReference type="InterPro" id="IPR028978">
    <property type="entry name" value="Chorismate_lyase_/UTRA_dom_sf"/>
</dbReference>
<evidence type="ECO:0000256" key="3">
    <source>
        <dbReference type="ARBA" id="ARBA00023163"/>
    </source>
</evidence>
<comment type="caution">
    <text evidence="5">The sequence shown here is derived from an EMBL/GenBank/DDBJ whole genome shotgun (WGS) entry which is preliminary data.</text>
</comment>
<dbReference type="Gene3D" id="1.10.10.10">
    <property type="entry name" value="Winged helix-like DNA-binding domain superfamily/Winged helix DNA-binding domain"/>
    <property type="match status" value="1"/>
</dbReference>
<keyword evidence="2" id="KW-0238">DNA-binding</keyword>
<dbReference type="SMART" id="SM00866">
    <property type="entry name" value="UTRA"/>
    <property type="match status" value="1"/>
</dbReference>
<dbReference type="InterPro" id="IPR036390">
    <property type="entry name" value="WH_DNA-bd_sf"/>
</dbReference>
<dbReference type="SMART" id="SM00345">
    <property type="entry name" value="HTH_GNTR"/>
    <property type="match status" value="1"/>
</dbReference>
<evidence type="ECO:0000313" key="5">
    <source>
        <dbReference type="EMBL" id="OXM85756.1"/>
    </source>
</evidence>
<evidence type="ECO:0000313" key="6">
    <source>
        <dbReference type="Proteomes" id="UP000215509"/>
    </source>
</evidence>
<reference evidence="5 6" key="1">
    <citation type="submission" date="2017-07" db="EMBL/GenBank/DDBJ databases">
        <title>Genome sequencing and assembly of Paenibacillus rigui.</title>
        <authorList>
            <person name="Mayilraj S."/>
        </authorList>
    </citation>
    <scope>NUCLEOTIDE SEQUENCE [LARGE SCALE GENOMIC DNA]</scope>
    <source>
        <strain evidence="5 6">JCM 16352</strain>
    </source>
</reference>
<keyword evidence="1" id="KW-0805">Transcription regulation</keyword>
<dbReference type="GO" id="GO:0003700">
    <property type="term" value="F:DNA-binding transcription factor activity"/>
    <property type="evidence" value="ECO:0007669"/>
    <property type="project" value="InterPro"/>
</dbReference>
<dbReference type="SUPFAM" id="SSF46785">
    <property type="entry name" value="Winged helix' DNA-binding domain"/>
    <property type="match status" value="1"/>
</dbReference>
<dbReference type="SUPFAM" id="SSF64288">
    <property type="entry name" value="Chorismate lyase-like"/>
    <property type="match status" value="1"/>
</dbReference>
<dbReference type="Pfam" id="PF07702">
    <property type="entry name" value="UTRA"/>
    <property type="match status" value="1"/>
</dbReference>
<keyword evidence="3" id="KW-0804">Transcription</keyword>
<keyword evidence="6" id="KW-1185">Reference proteome</keyword>
<dbReference type="InterPro" id="IPR050679">
    <property type="entry name" value="Bact_HTH_transcr_reg"/>
</dbReference>